<dbReference type="Proteomes" id="UP000679749">
    <property type="component" value="Unassembled WGS sequence"/>
</dbReference>
<dbReference type="InterPro" id="IPR005025">
    <property type="entry name" value="FMN_Rdtase-like_dom"/>
</dbReference>
<dbReference type="PANTHER" id="PTHR43408:SF2">
    <property type="entry name" value="FMN REDUCTASE (NADPH)"/>
    <property type="match status" value="1"/>
</dbReference>
<evidence type="ECO:0000313" key="6">
    <source>
        <dbReference type="Proteomes" id="UP000679749"/>
    </source>
</evidence>
<keyword evidence="3" id="KW-0560">Oxidoreductase</keyword>
<keyword evidence="1" id="KW-0285">Flavoprotein</keyword>
<dbReference type="EMBL" id="JAGYPF010000004">
    <property type="protein sequence ID" value="MBS4214637.1"/>
    <property type="molecule type" value="Genomic_DNA"/>
</dbReference>
<accession>A0A942U8R3</accession>
<evidence type="ECO:0000259" key="4">
    <source>
        <dbReference type="Pfam" id="PF03358"/>
    </source>
</evidence>
<dbReference type="Gene3D" id="3.40.50.360">
    <property type="match status" value="1"/>
</dbReference>
<dbReference type="PANTHER" id="PTHR43408">
    <property type="entry name" value="FMN REDUCTASE (NADPH)"/>
    <property type="match status" value="1"/>
</dbReference>
<keyword evidence="2" id="KW-0288">FMN</keyword>
<gene>
    <name evidence="5" type="ORF">KHA99_19500</name>
</gene>
<name>A0A942U8R3_9BACI</name>
<dbReference type="RefSeq" id="WP_213119167.1">
    <property type="nucleotide sequence ID" value="NZ_JAGYPF010000004.1"/>
</dbReference>
<evidence type="ECO:0000256" key="1">
    <source>
        <dbReference type="ARBA" id="ARBA00022630"/>
    </source>
</evidence>
<proteinExistence type="predicted"/>
<dbReference type="AlphaFoldDB" id="A0A942U8R3"/>
<protein>
    <submittedName>
        <fullName evidence="5">NAD(P)H-dependent oxidoreductase</fullName>
    </submittedName>
</protein>
<feature type="domain" description="NADPH-dependent FMN reductase-like" evidence="4">
    <location>
        <begin position="1"/>
        <end position="144"/>
    </location>
</feature>
<organism evidence="5 6">
    <name type="scientific">Neobacillus rhizophilus</name>
    <dbReference type="NCBI Taxonomy" id="2833579"/>
    <lineage>
        <taxon>Bacteria</taxon>
        <taxon>Bacillati</taxon>
        <taxon>Bacillota</taxon>
        <taxon>Bacilli</taxon>
        <taxon>Bacillales</taxon>
        <taxon>Bacillaceae</taxon>
        <taxon>Neobacillus</taxon>
    </lineage>
</organism>
<comment type="caution">
    <text evidence="5">The sequence shown here is derived from an EMBL/GenBank/DDBJ whole genome shotgun (WGS) entry which is preliminary data.</text>
</comment>
<dbReference type="Pfam" id="PF03358">
    <property type="entry name" value="FMN_red"/>
    <property type="match status" value="1"/>
</dbReference>
<dbReference type="SUPFAM" id="SSF52218">
    <property type="entry name" value="Flavoproteins"/>
    <property type="match status" value="1"/>
</dbReference>
<dbReference type="InterPro" id="IPR029039">
    <property type="entry name" value="Flavoprotein-like_sf"/>
</dbReference>
<sequence>MKILGISGTVVGSKTAIVIGKILDTMKIHNPELKIEFLDLRDYQIEFCDGRPISNYTGDTKKVIDQMMGADGFVFGTPIFQGSFSGAFKNLIDLIPPAAFKHKVMGFVTTGGNQQHFLVAENQLKPLAGYLNGYVVPTTIFAHNSQFNDKNEVEDVGLLECIREFSQQFCYMSEGLTGVKQN</sequence>
<evidence type="ECO:0000256" key="3">
    <source>
        <dbReference type="ARBA" id="ARBA00023002"/>
    </source>
</evidence>
<evidence type="ECO:0000313" key="5">
    <source>
        <dbReference type="EMBL" id="MBS4214637.1"/>
    </source>
</evidence>
<reference evidence="5" key="1">
    <citation type="submission" date="2021-05" db="EMBL/GenBank/DDBJ databases">
        <title>Novel Bacillus species.</title>
        <authorList>
            <person name="Liu G."/>
        </authorList>
    </citation>
    <scope>NUCLEOTIDE SEQUENCE</scope>
    <source>
        <strain evidence="5">FJAT-49825</strain>
    </source>
</reference>
<dbReference type="GO" id="GO:0016491">
    <property type="term" value="F:oxidoreductase activity"/>
    <property type="evidence" value="ECO:0007669"/>
    <property type="project" value="UniProtKB-KW"/>
</dbReference>
<keyword evidence="6" id="KW-1185">Reference proteome</keyword>
<evidence type="ECO:0000256" key="2">
    <source>
        <dbReference type="ARBA" id="ARBA00022643"/>
    </source>
</evidence>
<dbReference type="InterPro" id="IPR051814">
    <property type="entry name" value="NAD(P)H-dep_FMN_reductase"/>
</dbReference>